<proteinExistence type="predicted"/>
<dbReference type="GO" id="GO:0016746">
    <property type="term" value="F:acyltransferase activity"/>
    <property type="evidence" value="ECO:0007669"/>
    <property type="project" value="InterPro"/>
</dbReference>
<evidence type="ECO:0000313" key="2">
    <source>
        <dbReference type="Proteomes" id="UP000518300"/>
    </source>
</evidence>
<protein>
    <recommendedName>
        <fullName evidence="3">Beta-ketoacyl synthase N-terminal domain-containing protein</fullName>
    </recommendedName>
</protein>
<gene>
    <name evidence="1" type="ORF">HG543_10685</name>
</gene>
<dbReference type="AlphaFoldDB" id="A0A848L9X2"/>
<dbReference type="RefSeq" id="WP_169344607.1">
    <property type="nucleotide sequence ID" value="NZ_JABBJJ010000036.1"/>
</dbReference>
<evidence type="ECO:0000313" key="1">
    <source>
        <dbReference type="EMBL" id="NMO15316.1"/>
    </source>
</evidence>
<accession>A0A848L9X2</accession>
<dbReference type="SUPFAM" id="SSF53901">
    <property type="entry name" value="Thiolase-like"/>
    <property type="match status" value="1"/>
</dbReference>
<comment type="caution">
    <text evidence="1">The sequence shown here is derived from an EMBL/GenBank/DDBJ whole genome shotgun (WGS) entry which is preliminary data.</text>
</comment>
<dbReference type="Proteomes" id="UP000518300">
    <property type="component" value="Unassembled WGS sequence"/>
</dbReference>
<evidence type="ECO:0008006" key="3">
    <source>
        <dbReference type="Google" id="ProtNLM"/>
    </source>
</evidence>
<dbReference type="InterPro" id="IPR016039">
    <property type="entry name" value="Thiolase-like"/>
</dbReference>
<keyword evidence="2" id="KW-1185">Reference proteome</keyword>
<organism evidence="1 2">
    <name type="scientific">Pyxidicoccus fallax</name>
    <dbReference type="NCBI Taxonomy" id="394095"/>
    <lineage>
        <taxon>Bacteria</taxon>
        <taxon>Pseudomonadati</taxon>
        <taxon>Myxococcota</taxon>
        <taxon>Myxococcia</taxon>
        <taxon>Myxococcales</taxon>
        <taxon>Cystobacterineae</taxon>
        <taxon>Myxococcaceae</taxon>
        <taxon>Pyxidicoccus</taxon>
    </lineage>
</organism>
<name>A0A848L9X2_9BACT</name>
<sequence>MSSSLGPATTACAAFRAGIVRARPSEAVATFAPGDAEPRPVFVRELLGSTFGFSGVGRLVALTLEALEDLSTRVPLETLGREAGVFVALPGFSDDAGVEATGRLGRQVLARALEGLGQSWPEERWRFFSGGSAGFALALDAARQAMERGLFETCVVGGVDSRTEPGHLSHLLAERRLKTADNPVGLVPGEAAAFVVLRSRGPKTPAVEITSVRLGYEPRHRGTASRADGVALSTCIQDVLGGGTAGKGEVVFVTDLNGEEVRAWEWGCALIRLRSDGVLGADAPFWVPATSFGDVGAAAGALGACIANHAFLRRYSPAPRIVVVMQSDSGERAAFTVSCSGTPERGGRT</sequence>
<dbReference type="Gene3D" id="3.40.47.10">
    <property type="match status" value="1"/>
</dbReference>
<reference evidence="1 2" key="1">
    <citation type="submission" date="2020-04" db="EMBL/GenBank/DDBJ databases">
        <title>Draft genome of Pyxidicoccus fallax type strain.</title>
        <authorList>
            <person name="Whitworth D.E."/>
        </authorList>
    </citation>
    <scope>NUCLEOTIDE SEQUENCE [LARGE SCALE GENOMIC DNA]</scope>
    <source>
        <strain evidence="1 2">DSM 14698</strain>
    </source>
</reference>
<dbReference type="EMBL" id="JABBJJ010000036">
    <property type="protein sequence ID" value="NMO15316.1"/>
    <property type="molecule type" value="Genomic_DNA"/>
</dbReference>